<keyword evidence="3" id="KW-1003">Cell membrane</keyword>
<reference evidence="11" key="1">
    <citation type="submission" date="2015-12" db="EMBL/GenBank/DDBJ databases">
        <title>De novo transcriptome assembly of four potential Pierce s Disease insect vectors from Arizona vineyards.</title>
        <authorList>
            <person name="Tassone E.E."/>
        </authorList>
    </citation>
    <scope>NUCLEOTIDE SEQUENCE</scope>
</reference>
<feature type="transmembrane region" description="Helical" evidence="9">
    <location>
        <begin position="558"/>
        <end position="580"/>
    </location>
</feature>
<sequence>MDQLLTTFPVPIIHGNFMTKEASLNTSFELFKPQESKCVGFVVLTQSLESVTKLIGKQPKSKVILISQSSNWQIGDYLSSKESQQIVNLLVVADPFLQRTFADKDPVKAFDINLYTHELFIDPMGSSDMRIVTAWRCNHLTRPEVNLFPQKFKRGFNGYRFSVSAAEHPPYVFRRIERTEEDDRVVFDGIEVRLLRLMSTYLNFTINFQEPSISGNNISGYIMNEIYTEKAEVGIGGIFATSNSALNFHVSPCIYEDCAVFLSLTSTALPKYQAIMGPFRWEVWMTLTLTYLLAIFPISFSESHSLTHLLKDPWEIENMFWYVFGTFTNCFTFRGKKSWTSGRRMNSTAIFIGTYWVFSIIITAAYTGSIIAFITIPVFPEVVNNVWQLFYENFRISTVNGSGWDVLFNSSGEKSIQSLFNNIEVVNNIASGIKNVTQSRFLRPYALLESKELLKHIVQTNFTPDSDHKKSLLHISQDCFVRLLVSLLYPKNATHAETFNEIILRALQSGLIMKLSRDIQWDIQRSAKGGLLQASSGRSLRRTSVEDKQLTLDDFQGMFLLLGLGFAIAFFAMFFECAIFHYRKYNRKGQLDVSQVPSIFYTSCDEEFMTKDKSEMSDDYLNYFGSRVEMDDCHTVEINYQYMDSLTQYK</sequence>
<comment type="subcellular location">
    <subcellularLocation>
        <location evidence="1">Cell membrane</location>
        <topology evidence="1">Multi-pass membrane protein</topology>
    </subcellularLocation>
</comment>
<dbReference type="Gene3D" id="1.10.287.70">
    <property type="match status" value="1"/>
</dbReference>
<accession>A0A1B6E574</accession>
<evidence type="ECO:0000256" key="8">
    <source>
        <dbReference type="ARBA" id="ARBA00023180"/>
    </source>
</evidence>
<evidence type="ECO:0000256" key="5">
    <source>
        <dbReference type="ARBA" id="ARBA00022989"/>
    </source>
</evidence>
<dbReference type="GO" id="GO:0005886">
    <property type="term" value="C:plasma membrane"/>
    <property type="evidence" value="ECO:0007669"/>
    <property type="project" value="UniProtKB-SubCell"/>
</dbReference>
<dbReference type="InterPro" id="IPR052192">
    <property type="entry name" value="Insect_Ionotropic_Sensory_Rcpt"/>
</dbReference>
<dbReference type="AlphaFoldDB" id="A0A1B6E574"/>
<proteinExistence type="inferred from homology"/>
<dbReference type="Gene3D" id="3.40.190.10">
    <property type="entry name" value="Periplasmic binding protein-like II"/>
    <property type="match status" value="1"/>
</dbReference>
<feature type="transmembrane region" description="Helical" evidence="9">
    <location>
        <begin position="355"/>
        <end position="379"/>
    </location>
</feature>
<dbReference type="InterPro" id="IPR001320">
    <property type="entry name" value="Iontro_rcpt_C"/>
</dbReference>
<dbReference type="Pfam" id="PF00060">
    <property type="entry name" value="Lig_chan"/>
    <property type="match status" value="1"/>
</dbReference>
<dbReference type="GO" id="GO:0015276">
    <property type="term" value="F:ligand-gated monoatomic ion channel activity"/>
    <property type="evidence" value="ECO:0007669"/>
    <property type="project" value="InterPro"/>
</dbReference>
<dbReference type="SUPFAM" id="SSF53850">
    <property type="entry name" value="Periplasmic binding protein-like II"/>
    <property type="match status" value="1"/>
</dbReference>
<evidence type="ECO:0000256" key="3">
    <source>
        <dbReference type="ARBA" id="ARBA00022475"/>
    </source>
</evidence>
<evidence type="ECO:0000259" key="10">
    <source>
        <dbReference type="Pfam" id="PF00060"/>
    </source>
</evidence>
<evidence type="ECO:0000256" key="9">
    <source>
        <dbReference type="SAM" id="Phobius"/>
    </source>
</evidence>
<organism evidence="11">
    <name type="scientific">Clastoptera arizonana</name>
    <name type="common">Arizona spittle bug</name>
    <dbReference type="NCBI Taxonomy" id="38151"/>
    <lineage>
        <taxon>Eukaryota</taxon>
        <taxon>Metazoa</taxon>
        <taxon>Ecdysozoa</taxon>
        <taxon>Arthropoda</taxon>
        <taxon>Hexapoda</taxon>
        <taxon>Insecta</taxon>
        <taxon>Pterygota</taxon>
        <taxon>Neoptera</taxon>
        <taxon>Paraneoptera</taxon>
        <taxon>Hemiptera</taxon>
        <taxon>Auchenorrhyncha</taxon>
        <taxon>Cercopoidea</taxon>
        <taxon>Clastopteridae</taxon>
        <taxon>Clastoptera</taxon>
    </lineage>
</organism>
<protein>
    <recommendedName>
        <fullName evidence="10">Ionotropic glutamate receptor C-terminal domain-containing protein</fullName>
    </recommendedName>
</protein>
<evidence type="ECO:0000256" key="1">
    <source>
        <dbReference type="ARBA" id="ARBA00004651"/>
    </source>
</evidence>
<gene>
    <name evidence="11" type="ORF">g.35173</name>
</gene>
<evidence type="ECO:0000256" key="6">
    <source>
        <dbReference type="ARBA" id="ARBA00023136"/>
    </source>
</evidence>
<keyword evidence="7" id="KW-0675">Receptor</keyword>
<evidence type="ECO:0000256" key="2">
    <source>
        <dbReference type="ARBA" id="ARBA00008685"/>
    </source>
</evidence>
<evidence type="ECO:0000313" key="11">
    <source>
        <dbReference type="EMBL" id="JAS33054.1"/>
    </source>
</evidence>
<name>A0A1B6E574_9HEMI</name>
<keyword evidence="8" id="KW-0325">Glycoprotein</keyword>
<feature type="transmembrane region" description="Helical" evidence="9">
    <location>
        <begin position="319"/>
        <end position="335"/>
    </location>
</feature>
<dbReference type="GO" id="GO:0050906">
    <property type="term" value="P:detection of stimulus involved in sensory perception"/>
    <property type="evidence" value="ECO:0007669"/>
    <property type="project" value="UniProtKB-ARBA"/>
</dbReference>
<dbReference type="PANTHER" id="PTHR42643">
    <property type="entry name" value="IONOTROPIC RECEPTOR 20A-RELATED"/>
    <property type="match status" value="1"/>
</dbReference>
<evidence type="ECO:0000256" key="4">
    <source>
        <dbReference type="ARBA" id="ARBA00022692"/>
    </source>
</evidence>
<keyword evidence="6 9" id="KW-0472">Membrane</keyword>
<keyword evidence="4 9" id="KW-0812">Transmembrane</keyword>
<dbReference type="EMBL" id="GEDC01004244">
    <property type="protein sequence ID" value="JAS33054.1"/>
    <property type="molecule type" value="Transcribed_RNA"/>
</dbReference>
<evidence type="ECO:0000256" key="7">
    <source>
        <dbReference type="ARBA" id="ARBA00023170"/>
    </source>
</evidence>
<feature type="transmembrane region" description="Helical" evidence="9">
    <location>
        <begin position="281"/>
        <end position="299"/>
    </location>
</feature>
<comment type="similarity">
    <text evidence="2">Belongs to the glutamate-gated ion channel (TC 1.A.10.1) family.</text>
</comment>
<keyword evidence="5 9" id="KW-1133">Transmembrane helix</keyword>
<dbReference type="PANTHER" id="PTHR42643:SF24">
    <property type="entry name" value="IONOTROPIC RECEPTOR 60A"/>
    <property type="match status" value="1"/>
</dbReference>
<feature type="domain" description="Ionotropic glutamate receptor C-terminal" evidence="10">
    <location>
        <begin position="281"/>
        <end position="566"/>
    </location>
</feature>